<organism evidence="9 10">
    <name type="scientific">Sarocladium strictum</name>
    <name type="common">Black bundle disease fungus</name>
    <name type="synonym">Acremonium strictum</name>
    <dbReference type="NCBI Taxonomy" id="5046"/>
    <lineage>
        <taxon>Eukaryota</taxon>
        <taxon>Fungi</taxon>
        <taxon>Dikarya</taxon>
        <taxon>Ascomycota</taxon>
        <taxon>Pezizomycotina</taxon>
        <taxon>Sordariomycetes</taxon>
        <taxon>Hypocreomycetidae</taxon>
        <taxon>Hypocreales</taxon>
        <taxon>Sarocladiaceae</taxon>
        <taxon>Sarocladium</taxon>
    </lineage>
</organism>
<evidence type="ECO:0000256" key="5">
    <source>
        <dbReference type="ARBA" id="ARBA00022989"/>
    </source>
</evidence>
<dbReference type="CDD" id="cd06421">
    <property type="entry name" value="CESA_CelA_like"/>
    <property type="match status" value="1"/>
</dbReference>
<dbReference type="SUPFAM" id="SSF53448">
    <property type="entry name" value="Nucleotide-diphospho-sugar transferases"/>
    <property type="match status" value="1"/>
</dbReference>
<evidence type="ECO:0000256" key="6">
    <source>
        <dbReference type="ARBA" id="ARBA00023136"/>
    </source>
</evidence>
<keyword evidence="3" id="KW-0808">Transferase</keyword>
<feature type="transmembrane region" description="Helical" evidence="7">
    <location>
        <begin position="64"/>
        <end position="87"/>
    </location>
</feature>
<feature type="transmembrane region" description="Helical" evidence="7">
    <location>
        <begin position="37"/>
        <end position="58"/>
    </location>
</feature>
<keyword evidence="5 7" id="KW-1133">Transmembrane helix</keyword>
<keyword evidence="6 7" id="KW-0472">Membrane</keyword>
<comment type="subcellular location">
    <subcellularLocation>
        <location evidence="1">Membrane</location>
        <topology evidence="1">Multi-pass membrane protein</topology>
    </subcellularLocation>
</comment>
<dbReference type="AlphaFoldDB" id="A0AA39GMV2"/>
<proteinExistence type="predicted"/>
<accession>A0AA39GMV2</accession>
<feature type="transmembrane region" description="Helical" evidence="7">
    <location>
        <begin position="443"/>
        <end position="465"/>
    </location>
</feature>
<dbReference type="PANTHER" id="PTHR43867">
    <property type="entry name" value="CELLULOSE SYNTHASE CATALYTIC SUBUNIT A [UDP-FORMING]"/>
    <property type="match status" value="1"/>
</dbReference>
<evidence type="ECO:0000256" key="3">
    <source>
        <dbReference type="ARBA" id="ARBA00022679"/>
    </source>
</evidence>
<reference evidence="9" key="1">
    <citation type="submission" date="2022-10" db="EMBL/GenBank/DDBJ databases">
        <title>Determination and structural analysis of whole genome sequence of Sarocladium strictum F4-1.</title>
        <authorList>
            <person name="Hu L."/>
            <person name="Jiang Y."/>
        </authorList>
    </citation>
    <scope>NUCLEOTIDE SEQUENCE</scope>
    <source>
        <strain evidence="9">F4-1</strain>
    </source>
</reference>
<evidence type="ECO:0000256" key="4">
    <source>
        <dbReference type="ARBA" id="ARBA00022692"/>
    </source>
</evidence>
<feature type="transmembrane region" description="Helical" evidence="7">
    <location>
        <begin position="312"/>
        <end position="333"/>
    </location>
</feature>
<name>A0AA39GMV2_SARSR</name>
<dbReference type="Gene3D" id="3.90.550.10">
    <property type="entry name" value="Spore Coat Polysaccharide Biosynthesis Protein SpsA, Chain A"/>
    <property type="match status" value="1"/>
</dbReference>
<gene>
    <name evidence="9" type="ORF">NLU13_5130</name>
</gene>
<feature type="domain" description="Glycosyltransferase 2-like" evidence="8">
    <location>
        <begin position="115"/>
        <end position="282"/>
    </location>
</feature>
<keyword evidence="10" id="KW-1185">Reference proteome</keyword>
<evidence type="ECO:0000256" key="2">
    <source>
        <dbReference type="ARBA" id="ARBA00022676"/>
    </source>
</evidence>
<dbReference type="PANTHER" id="PTHR43867:SF2">
    <property type="entry name" value="CELLULOSE SYNTHASE CATALYTIC SUBUNIT A [UDP-FORMING]"/>
    <property type="match status" value="1"/>
</dbReference>
<feature type="transmembrane region" description="Helical" evidence="7">
    <location>
        <begin position="345"/>
        <end position="363"/>
    </location>
</feature>
<dbReference type="InterPro" id="IPR029044">
    <property type="entry name" value="Nucleotide-diphossugar_trans"/>
</dbReference>
<evidence type="ECO:0000259" key="8">
    <source>
        <dbReference type="Pfam" id="PF00535"/>
    </source>
</evidence>
<evidence type="ECO:0000256" key="7">
    <source>
        <dbReference type="SAM" id="Phobius"/>
    </source>
</evidence>
<feature type="transmembrane region" description="Helical" evidence="7">
    <location>
        <begin position="416"/>
        <end position="437"/>
    </location>
</feature>
<comment type="caution">
    <text evidence="9">The sequence shown here is derived from an EMBL/GenBank/DDBJ whole genome shotgun (WGS) entry which is preliminary data.</text>
</comment>
<evidence type="ECO:0000313" key="10">
    <source>
        <dbReference type="Proteomes" id="UP001175261"/>
    </source>
</evidence>
<protein>
    <recommendedName>
        <fullName evidence="8">Glycosyltransferase 2-like domain-containing protein</fullName>
    </recommendedName>
</protein>
<evidence type="ECO:0000256" key="1">
    <source>
        <dbReference type="ARBA" id="ARBA00004141"/>
    </source>
</evidence>
<dbReference type="Proteomes" id="UP001175261">
    <property type="component" value="Unassembled WGS sequence"/>
</dbReference>
<keyword evidence="4 7" id="KW-0812">Transmembrane</keyword>
<sequence length="468" mass="53774">MYNHYRNIYCPKEEPPLVLPTCPNDDEKLLYIHTNRILLYVFGVFSFLSLAAGMWLFAISAEFFYWYGAFAGAMCLYLGISYGVGLIGKDWDYKAHIERVNAYPITEEVAPTVDIFLPCCAEPLEILENTYKHIVHLDWPASKLRVYVMDDGAQESVRELAEKYGFTYHVRDDRPRLRKAGNLRWNFTRTHGDYFIIFDADFCPRPDFVKELVVEHLDDDKTAIVQSPQWFRVSDDQTWVEQGAGATQELFYRVVQVNRNRWGASICVGSNAMYRRAALEEVGGTAEIGFSEDVHTGTLASVLLIAAGKSSFLYYSAVSLNIFFSPIAGTLLLALRPQWFKAWNLAYAVPSIIYGVVIFKVWTKASYGFAVQHVMVIQAYAYFTAIKDRIFNIELLWAASGDSKAHKSNKYRNMRILCWVWTVTVTGSMAGVVGWRLWYGFPWYHVLPLILINVYNLFISNRFLLCNW</sequence>
<dbReference type="GO" id="GO:0016020">
    <property type="term" value="C:membrane"/>
    <property type="evidence" value="ECO:0007669"/>
    <property type="project" value="UniProtKB-SubCell"/>
</dbReference>
<evidence type="ECO:0000313" key="9">
    <source>
        <dbReference type="EMBL" id="KAK0388887.1"/>
    </source>
</evidence>
<dbReference type="EMBL" id="JAPDFR010000003">
    <property type="protein sequence ID" value="KAK0388887.1"/>
    <property type="molecule type" value="Genomic_DNA"/>
</dbReference>
<dbReference type="GO" id="GO:0016757">
    <property type="term" value="F:glycosyltransferase activity"/>
    <property type="evidence" value="ECO:0007669"/>
    <property type="project" value="UniProtKB-KW"/>
</dbReference>
<dbReference type="InterPro" id="IPR001173">
    <property type="entry name" value="Glyco_trans_2-like"/>
</dbReference>
<keyword evidence="2" id="KW-0328">Glycosyltransferase</keyword>
<dbReference type="InterPro" id="IPR050321">
    <property type="entry name" value="Glycosyltr_2/OpgH_subfam"/>
</dbReference>
<dbReference type="Pfam" id="PF00535">
    <property type="entry name" value="Glycos_transf_2"/>
    <property type="match status" value="1"/>
</dbReference>